<gene>
    <name evidence="2" type="ORF">J2W31_004464</name>
</gene>
<protein>
    <submittedName>
        <fullName evidence="2">Uncharacterized protein</fullName>
    </submittedName>
</protein>
<comment type="caution">
    <text evidence="2">The sequence shown here is derived from an EMBL/GenBank/DDBJ whole genome shotgun (WGS) entry which is preliminary data.</text>
</comment>
<evidence type="ECO:0000256" key="1">
    <source>
        <dbReference type="SAM" id="MobiDB-lite"/>
    </source>
</evidence>
<proteinExistence type="predicted"/>
<feature type="region of interest" description="Disordered" evidence="1">
    <location>
        <begin position="1"/>
        <end position="39"/>
    </location>
</feature>
<accession>A0AAW8D536</accession>
<dbReference type="EMBL" id="JAUSRD010000012">
    <property type="protein sequence ID" value="MDP9895339.1"/>
    <property type="molecule type" value="Genomic_DNA"/>
</dbReference>
<organism evidence="2 3">
    <name type="scientific">Variovorax boronicumulans</name>
    <dbReference type="NCBI Taxonomy" id="436515"/>
    <lineage>
        <taxon>Bacteria</taxon>
        <taxon>Pseudomonadati</taxon>
        <taxon>Pseudomonadota</taxon>
        <taxon>Betaproteobacteria</taxon>
        <taxon>Burkholderiales</taxon>
        <taxon>Comamonadaceae</taxon>
        <taxon>Variovorax</taxon>
    </lineage>
</organism>
<sequence>MNEVTTAAIHRPAAARSPAAKRRAAQYPSAKDSDRVTQNADGEWMLDGEIVRCSLGGHEGKARHLLFVKQLQEADAAGRERMLKEWGA</sequence>
<name>A0AAW8D536_9BURK</name>
<dbReference type="Proteomes" id="UP001242045">
    <property type="component" value="Unassembled WGS sequence"/>
</dbReference>
<dbReference type="AlphaFoldDB" id="A0AAW8D536"/>
<feature type="compositionally biased region" description="Low complexity" evidence="1">
    <location>
        <begin position="7"/>
        <end position="18"/>
    </location>
</feature>
<evidence type="ECO:0000313" key="2">
    <source>
        <dbReference type="EMBL" id="MDP9895339.1"/>
    </source>
</evidence>
<reference evidence="2" key="1">
    <citation type="submission" date="2023-07" db="EMBL/GenBank/DDBJ databases">
        <title>Sorghum-associated microbial communities from plants grown in Nebraska, USA.</title>
        <authorList>
            <person name="Schachtman D."/>
        </authorList>
    </citation>
    <scope>NUCLEOTIDE SEQUENCE</scope>
    <source>
        <strain evidence="2">DS3754</strain>
    </source>
</reference>
<evidence type="ECO:0000313" key="3">
    <source>
        <dbReference type="Proteomes" id="UP001242045"/>
    </source>
</evidence>